<protein>
    <submittedName>
        <fullName evidence="2">Beta-lactamase</fullName>
    </submittedName>
</protein>
<dbReference type="Pfam" id="PF00144">
    <property type="entry name" value="Beta-lactamase"/>
    <property type="match status" value="1"/>
</dbReference>
<name>A0A1V0SLG8_9VIRU</name>
<accession>A0A1V0SLG8</accession>
<dbReference type="PANTHER" id="PTHR43283">
    <property type="entry name" value="BETA-LACTAMASE-RELATED"/>
    <property type="match status" value="1"/>
</dbReference>
<dbReference type="InterPro" id="IPR001466">
    <property type="entry name" value="Beta-lactam-related"/>
</dbReference>
<dbReference type="EMBL" id="KY684113">
    <property type="protein sequence ID" value="ARF12474.1"/>
    <property type="molecule type" value="Genomic_DNA"/>
</dbReference>
<organism evidence="2">
    <name type="scientific">Klosneuvirus KNV1</name>
    <dbReference type="NCBI Taxonomy" id="1977640"/>
    <lineage>
        <taxon>Viruses</taxon>
        <taxon>Varidnaviria</taxon>
        <taxon>Bamfordvirae</taxon>
        <taxon>Nucleocytoviricota</taxon>
        <taxon>Megaviricetes</taxon>
        <taxon>Imitervirales</taxon>
        <taxon>Mimiviridae</taxon>
        <taxon>Klosneuvirinae</taxon>
        <taxon>Klosneuvirus</taxon>
    </lineage>
</organism>
<evidence type="ECO:0000259" key="1">
    <source>
        <dbReference type="Pfam" id="PF00144"/>
    </source>
</evidence>
<proteinExistence type="predicted"/>
<gene>
    <name evidence="2" type="ORF">Klosneuvirus_6_36</name>
</gene>
<dbReference type="Gene3D" id="3.40.710.10">
    <property type="entry name" value="DD-peptidase/beta-lactamase superfamily"/>
    <property type="match status" value="1"/>
</dbReference>
<dbReference type="SUPFAM" id="SSF56601">
    <property type="entry name" value="beta-lactamase/transpeptidase-like"/>
    <property type="match status" value="1"/>
</dbReference>
<dbReference type="InterPro" id="IPR012338">
    <property type="entry name" value="Beta-lactam/transpept-like"/>
</dbReference>
<evidence type="ECO:0000313" key="2">
    <source>
        <dbReference type="EMBL" id="ARF12474.1"/>
    </source>
</evidence>
<sequence>MNLKYIMQHNNTDQAIIYHYKKIFSYNKNNKLIKLRSITKFVVSLAIGILFDENKLKLTDPIVKYIKEFQYSDITIFHILTHSSGLYYEWNKTSITHFTKSDLDKFVLGLKKVNKMGISKYNNFTPNILTWIIRIITGLDVDEFLNEKIFKKLKIKYEWIKNKGKCYGAFGLSMNANDLLKIGKILINPKNKFISEKYLKLMRKKYYYNYGLFNMTYKNYLFGHDGSGGQDFFYNPKDKIILIKLRDSDAMDENIYLEFLDDALEFIRK</sequence>
<dbReference type="InterPro" id="IPR050789">
    <property type="entry name" value="Diverse_Enzym_Activities"/>
</dbReference>
<reference evidence="2" key="1">
    <citation type="journal article" date="2017" name="Science">
        <title>Giant viruses with an expanded complement of translation system components.</title>
        <authorList>
            <person name="Schulz F."/>
            <person name="Yutin N."/>
            <person name="Ivanova N.N."/>
            <person name="Ortega D.R."/>
            <person name="Lee T.K."/>
            <person name="Vierheilig J."/>
            <person name="Daims H."/>
            <person name="Horn M."/>
            <person name="Wagner M."/>
            <person name="Jensen G.J."/>
            <person name="Kyrpides N.C."/>
            <person name="Koonin E.V."/>
            <person name="Woyke T."/>
        </authorList>
    </citation>
    <scope>NUCLEOTIDE SEQUENCE</scope>
    <source>
        <strain evidence="2">KNV1</strain>
    </source>
</reference>
<feature type="domain" description="Beta-lactamase-related" evidence="1">
    <location>
        <begin position="30"/>
        <end position="245"/>
    </location>
</feature>
<dbReference type="PANTHER" id="PTHR43283:SF7">
    <property type="entry name" value="BETA-LACTAMASE-RELATED DOMAIN-CONTAINING PROTEIN"/>
    <property type="match status" value="1"/>
</dbReference>